<reference evidence="10 11" key="1">
    <citation type="submission" date="2016-10" db="EMBL/GenBank/DDBJ databases">
        <authorList>
            <person name="de Groot N.N."/>
        </authorList>
    </citation>
    <scope>NUCLEOTIDE SEQUENCE [LARGE SCALE GENOMIC DNA]</scope>
    <source>
        <strain evidence="10 11">DSM 2784</strain>
    </source>
</reference>
<feature type="domain" description="Sigma-54 factor interaction" evidence="8">
    <location>
        <begin position="140"/>
        <end position="369"/>
    </location>
</feature>
<accession>A0A1G5S2A8</accession>
<dbReference type="PROSITE" id="PS50045">
    <property type="entry name" value="SIGMA54_INTERACT_4"/>
    <property type="match status" value="1"/>
</dbReference>
<dbReference type="SUPFAM" id="SSF52540">
    <property type="entry name" value="P-loop containing nucleoside triphosphate hydrolases"/>
    <property type="match status" value="1"/>
</dbReference>
<dbReference type="InterPro" id="IPR009057">
    <property type="entry name" value="Homeodomain-like_sf"/>
</dbReference>
<dbReference type="Proteomes" id="UP000199208">
    <property type="component" value="Unassembled WGS sequence"/>
</dbReference>
<dbReference type="SUPFAM" id="SSF52172">
    <property type="entry name" value="CheY-like"/>
    <property type="match status" value="1"/>
</dbReference>
<dbReference type="PROSITE" id="PS50110">
    <property type="entry name" value="RESPONSE_REGULATORY"/>
    <property type="match status" value="1"/>
</dbReference>
<dbReference type="Gene3D" id="1.10.8.60">
    <property type="match status" value="1"/>
</dbReference>
<dbReference type="PROSITE" id="PS00675">
    <property type="entry name" value="SIGMA54_INTERACT_1"/>
    <property type="match status" value="1"/>
</dbReference>
<dbReference type="Gene3D" id="3.40.50.300">
    <property type="entry name" value="P-loop containing nucleotide triphosphate hydrolases"/>
    <property type="match status" value="1"/>
</dbReference>
<evidence type="ECO:0000256" key="5">
    <source>
        <dbReference type="ARBA" id="ARBA00023163"/>
    </source>
</evidence>
<name>A0A1G5S2A8_9FIRM</name>
<dbReference type="FunFam" id="3.40.50.300:FF:000006">
    <property type="entry name" value="DNA-binding transcriptional regulator NtrC"/>
    <property type="match status" value="1"/>
</dbReference>
<dbReference type="Gene3D" id="1.10.10.60">
    <property type="entry name" value="Homeodomain-like"/>
    <property type="match status" value="1"/>
</dbReference>
<dbReference type="InterPro" id="IPR058031">
    <property type="entry name" value="AAA_lid_NorR"/>
</dbReference>
<dbReference type="GO" id="GO:0000160">
    <property type="term" value="P:phosphorelay signal transduction system"/>
    <property type="evidence" value="ECO:0007669"/>
    <property type="project" value="InterPro"/>
</dbReference>
<dbReference type="InterPro" id="IPR003593">
    <property type="entry name" value="AAA+_ATPase"/>
</dbReference>
<keyword evidence="11" id="KW-1185">Reference proteome</keyword>
<sequence length="450" mass="51650">MRKVLIIDDDIAVCDSLKFAFRRKYDCSFANDELIAKKLFKQYDFDVVLLDMRLGKSDGMSLFYELKSLNEHVVVIIMTAFGTIKSSIDAIKKGAFDYITKPIDLDEIELTIEKGIEHNKLLSEIHYLNQKLKKCELEGTVFKSRAMQKILQTVEKVKDIDTNILITGESGTGKEVIAKAIHYQGKRKDEKFIAINCSAIPSALLESELFGHEAGAFSGAIKQKRGLFEIADHGSLFLDEIGEMDILLQSKLLRAIQEKEISPVGSNRSKKIDVRIIAATNRDLSKSISDGTFREDLYYRLNVINIHLPPLKDRREDIPDLVNYFIKKYNQELSKSVTKVTAEFLNCVQNFEFKGNIRELENVVERAVALSENAVLDEKDLPAYMREIRYRWQHDENLIPIFIGEPLKEVEKRVILKNFEAFNKNQKLTALKLGVTDRTIRNKLKEYEIE</sequence>
<dbReference type="SMART" id="SM00382">
    <property type="entry name" value="AAA"/>
    <property type="match status" value="1"/>
</dbReference>
<dbReference type="InterPro" id="IPR001789">
    <property type="entry name" value="Sig_transdc_resp-reg_receiver"/>
</dbReference>
<evidence type="ECO:0000259" key="8">
    <source>
        <dbReference type="PROSITE" id="PS50045"/>
    </source>
</evidence>
<proteinExistence type="predicted"/>
<dbReference type="SMART" id="SM00448">
    <property type="entry name" value="REC"/>
    <property type="match status" value="1"/>
</dbReference>
<dbReference type="PANTHER" id="PTHR32071:SF57">
    <property type="entry name" value="C4-DICARBOXYLATE TRANSPORT TRANSCRIPTIONAL REGULATORY PROTEIN DCTD"/>
    <property type="match status" value="1"/>
</dbReference>
<keyword evidence="2" id="KW-0547">Nucleotide-binding</keyword>
<evidence type="ECO:0000256" key="2">
    <source>
        <dbReference type="ARBA" id="ARBA00022741"/>
    </source>
</evidence>
<dbReference type="InterPro" id="IPR027417">
    <property type="entry name" value="P-loop_NTPase"/>
</dbReference>
<evidence type="ECO:0000256" key="3">
    <source>
        <dbReference type="ARBA" id="ARBA00022840"/>
    </source>
</evidence>
<dbReference type="AlphaFoldDB" id="A0A1G5S2A8"/>
<evidence type="ECO:0000256" key="1">
    <source>
        <dbReference type="ARBA" id="ARBA00018672"/>
    </source>
</evidence>
<dbReference type="Pfam" id="PF02954">
    <property type="entry name" value="HTH_8"/>
    <property type="match status" value="1"/>
</dbReference>
<dbReference type="EMBL" id="FMWL01000009">
    <property type="protein sequence ID" value="SCZ79881.1"/>
    <property type="molecule type" value="Genomic_DNA"/>
</dbReference>
<organism evidence="10 11">
    <name type="scientific">Acidaminobacter hydrogenoformans DSM 2784</name>
    <dbReference type="NCBI Taxonomy" id="1120920"/>
    <lineage>
        <taxon>Bacteria</taxon>
        <taxon>Bacillati</taxon>
        <taxon>Bacillota</taxon>
        <taxon>Clostridia</taxon>
        <taxon>Peptostreptococcales</taxon>
        <taxon>Acidaminobacteraceae</taxon>
        <taxon>Acidaminobacter</taxon>
    </lineage>
</organism>
<dbReference type="InterPro" id="IPR002197">
    <property type="entry name" value="HTH_Fis"/>
</dbReference>
<dbReference type="OrthoDB" id="9803970at2"/>
<dbReference type="GO" id="GO:0006355">
    <property type="term" value="P:regulation of DNA-templated transcription"/>
    <property type="evidence" value="ECO:0007669"/>
    <property type="project" value="InterPro"/>
</dbReference>
<dbReference type="Pfam" id="PF25601">
    <property type="entry name" value="AAA_lid_14"/>
    <property type="match status" value="1"/>
</dbReference>
<evidence type="ECO:0000256" key="7">
    <source>
        <dbReference type="PROSITE-ProRule" id="PRU00169"/>
    </source>
</evidence>
<keyword evidence="4" id="KW-0805">Transcription regulation</keyword>
<dbReference type="Pfam" id="PF00158">
    <property type="entry name" value="Sigma54_activat"/>
    <property type="match status" value="1"/>
</dbReference>
<evidence type="ECO:0000256" key="4">
    <source>
        <dbReference type="ARBA" id="ARBA00023015"/>
    </source>
</evidence>
<dbReference type="InterPro" id="IPR002078">
    <property type="entry name" value="Sigma_54_int"/>
</dbReference>
<dbReference type="PANTHER" id="PTHR32071">
    <property type="entry name" value="TRANSCRIPTIONAL REGULATORY PROTEIN"/>
    <property type="match status" value="1"/>
</dbReference>
<gene>
    <name evidence="10" type="ORF">SAMN03080599_01993</name>
</gene>
<dbReference type="InterPro" id="IPR025662">
    <property type="entry name" value="Sigma_54_int_dom_ATP-bd_1"/>
</dbReference>
<keyword evidence="5" id="KW-0804">Transcription</keyword>
<keyword evidence="7" id="KW-0597">Phosphoprotein</keyword>
<dbReference type="GO" id="GO:0005524">
    <property type="term" value="F:ATP binding"/>
    <property type="evidence" value="ECO:0007669"/>
    <property type="project" value="UniProtKB-KW"/>
</dbReference>
<dbReference type="Gene3D" id="3.40.50.2300">
    <property type="match status" value="1"/>
</dbReference>
<evidence type="ECO:0000259" key="9">
    <source>
        <dbReference type="PROSITE" id="PS50110"/>
    </source>
</evidence>
<dbReference type="STRING" id="1120920.SAMN03080599_01993"/>
<protein>
    <recommendedName>
        <fullName evidence="1">Stage 0 sporulation protein A homolog</fullName>
    </recommendedName>
</protein>
<dbReference type="RefSeq" id="WP_092591050.1">
    <property type="nucleotide sequence ID" value="NZ_FMWL01000009.1"/>
</dbReference>
<evidence type="ECO:0000313" key="11">
    <source>
        <dbReference type="Proteomes" id="UP000199208"/>
    </source>
</evidence>
<dbReference type="Pfam" id="PF00072">
    <property type="entry name" value="Response_reg"/>
    <property type="match status" value="1"/>
</dbReference>
<evidence type="ECO:0000313" key="10">
    <source>
        <dbReference type="EMBL" id="SCZ79881.1"/>
    </source>
</evidence>
<dbReference type="SUPFAM" id="SSF46689">
    <property type="entry name" value="Homeodomain-like"/>
    <property type="match status" value="1"/>
</dbReference>
<feature type="domain" description="Response regulatory" evidence="9">
    <location>
        <begin position="3"/>
        <end position="116"/>
    </location>
</feature>
<evidence type="ECO:0000256" key="6">
    <source>
        <dbReference type="ARBA" id="ARBA00024867"/>
    </source>
</evidence>
<dbReference type="InterPro" id="IPR011006">
    <property type="entry name" value="CheY-like_superfamily"/>
</dbReference>
<dbReference type="GO" id="GO:0043565">
    <property type="term" value="F:sequence-specific DNA binding"/>
    <property type="evidence" value="ECO:0007669"/>
    <property type="project" value="InterPro"/>
</dbReference>
<comment type="function">
    <text evidence="6">May play the central regulatory role in sporulation. It may be an element of the effector pathway responsible for the activation of sporulation genes in response to nutritional stress. Spo0A may act in concert with spo0H (a sigma factor) to control the expression of some genes that are critical to the sporulation process.</text>
</comment>
<feature type="modified residue" description="4-aspartylphosphate" evidence="7">
    <location>
        <position position="51"/>
    </location>
</feature>
<dbReference type="CDD" id="cd00009">
    <property type="entry name" value="AAA"/>
    <property type="match status" value="1"/>
</dbReference>
<keyword evidence="3" id="KW-0067">ATP-binding</keyword>